<dbReference type="EMBL" id="DRZI01000331">
    <property type="protein sequence ID" value="HHP82514.1"/>
    <property type="molecule type" value="Genomic_DNA"/>
</dbReference>
<dbReference type="InterPro" id="IPR015421">
    <property type="entry name" value="PyrdxlP-dep_Trfase_major"/>
</dbReference>
<dbReference type="Gene3D" id="3.40.640.10">
    <property type="entry name" value="Type I PLP-dependent aspartate aminotransferase-like (Major domain)"/>
    <property type="match status" value="1"/>
</dbReference>
<dbReference type="AlphaFoldDB" id="A0A7C5TGP1"/>
<organism evidence="1">
    <name type="scientific">Ignisphaera aggregans</name>
    <dbReference type="NCBI Taxonomy" id="334771"/>
    <lineage>
        <taxon>Archaea</taxon>
        <taxon>Thermoproteota</taxon>
        <taxon>Thermoprotei</taxon>
        <taxon>Desulfurococcales</taxon>
        <taxon>Desulfurococcaceae</taxon>
        <taxon>Ignisphaera</taxon>
    </lineage>
</organism>
<protein>
    <submittedName>
        <fullName evidence="1">Uncharacterized protein</fullName>
    </submittedName>
</protein>
<name>A0A7C5TGP1_9CREN</name>
<reference evidence="1" key="1">
    <citation type="journal article" date="2020" name="mSystems">
        <title>Genome- and Community-Level Interaction Insights into Carbon Utilization and Element Cycling Functions of Hydrothermarchaeota in Hydrothermal Sediment.</title>
        <authorList>
            <person name="Zhou Z."/>
            <person name="Liu Y."/>
            <person name="Xu W."/>
            <person name="Pan J."/>
            <person name="Luo Z.H."/>
            <person name="Li M."/>
        </authorList>
    </citation>
    <scope>NUCLEOTIDE SEQUENCE [LARGE SCALE GENOMIC DNA]</scope>
    <source>
        <strain evidence="2">SpSt-1</strain>
        <strain evidence="1">SpSt-1121</strain>
    </source>
</reference>
<dbReference type="EMBL" id="DRUB01000001">
    <property type="protein sequence ID" value="HHR95255.1"/>
    <property type="molecule type" value="Genomic_DNA"/>
</dbReference>
<proteinExistence type="predicted"/>
<sequence length="60" mass="6984">MKHRSVERCLGKRFYQGNIYVDEIEIITPMLLSKLLNVRHIESTPTSDTIVNSITFTFNL</sequence>
<evidence type="ECO:0000313" key="1">
    <source>
        <dbReference type="EMBL" id="HHP82514.1"/>
    </source>
</evidence>
<accession>A0A7C5TGP1</accession>
<comment type="caution">
    <text evidence="1">The sequence shown here is derived from an EMBL/GenBank/DDBJ whole genome shotgun (WGS) entry which is preliminary data.</text>
</comment>
<evidence type="ECO:0000313" key="2">
    <source>
        <dbReference type="EMBL" id="HHR95255.1"/>
    </source>
</evidence>
<gene>
    <name evidence="2" type="ORF">ENL47_00105</name>
    <name evidence="1" type="ORF">ENM84_07625</name>
</gene>